<keyword evidence="3" id="KW-0274">FAD</keyword>
<proteinExistence type="inferred from homology"/>
<dbReference type="PANTHER" id="PTHR13789:SF261">
    <property type="entry name" value="HYDROXYLASE, PUTATIVE (AFU_ORTHOLOGUE AFUA_7G00590)-RELATED"/>
    <property type="match status" value="1"/>
</dbReference>
<evidence type="ECO:0000256" key="1">
    <source>
        <dbReference type="ARBA" id="ARBA00007992"/>
    </source>
</evidence>
<evidence type="ECO:0000256" key="3">
    <source>
        <dbReference type="ARBA" id="ARBA00022827"/>
    </source>
</evidence>
<dbReference type="GO" id="GO:0004497">
    <property type="term" value="F:monooxygenase activity"/>
    <property type="evidence" value="ECO:0007669"/>
    <property type="project" value="UniProtKB-KW"/>
</dbReference>
<dbReference type="Proteomes" id="UP000700596">
    <property type="component" value="Unassembled WGS sequence"/>
</dbReference>
<dbReference type="SUPFAM" id="SSF51905">
    <property type="entry name" value="FAD/NAD(P)-binding domain"/>
    <property type="match status" value="1"/>
</dbReference>
<dbReference type="InterPro" id="IPR023375">
    <property type="entry name" value="ADC_dom_sf"/>
</dbReference>
<dbReference type="SUPFAM" id="SSF160104">
    <property type="entry name" value="Acetoacetate decarboxylase-like"/>
    <property type="match status" value="1"/>
</dbReference>
<dbReference type="PRINTS" id="PR00420">
    <property type="entry name" value="RNGMNOXGNASE"/>
</dbReference>
<evidence type="ECO:0000256" key="2">
    <source>
        <dbReference type="ARBA" id="ARBA00022630"/>
    </source>
</evidence>
<keyword evidence="4" id="KW-0560">Oxidoreductase</keyword>
<dbReference type="SUPFAM" id="SSF54373">
    <property type="entry name" value="FAD-linked reductases, C-terminal domain"/>
    <property type="match status" value="1"/>
</dbReference>
<evidence type="ECO:0000313" key="9">
    <source>
        <dbReference type="Proteomes" id="UP000700596"/>
    </source>
</evidence>
<keyword evidence="5" id="KW-0503">Monooxygenase</keyword>
<dbReference type="InterPro" id="IPR050493">
    <property type="entry name" value="FAD-dep_Monooxygenase_BioMet"/>
</dbReference>
<dbReference type="AlphaFoldDB" id="A0A9P9EAV2"/>
<dbReference type="PANTHER" id="PTHR13789">
    <property type="entry name" value="MONOOXYGENASE"/>
    <property type="match status" value="1"/>
</dbReference>
<dbReference type="Gene3D" id="3.50.50.60">
    <property type="entry name" value="FAD/NAD(P)-binding domain"/>
    <property type="match status" value="1"/>
</dbReference>
<reference evidence="8" key="1">
    <citation type="journal article" date="2021" name="Nat. Commun.">
        <title>Genetic determinants of endophytism in the Arabidopsis root mycobiome.</title>
        <authorList>
            <person name="Mesny F."/>
            <person name="Miyauchi S."/>
            <person name="Thiergart T."/>
            <person name="Pickel B."/>
            <person name="Atanasova L."/>
            <person name="Karlsson M."/>
            <person name="Huettel B."/>
            <person name="Barry K.W."/>
            <person name="Haridas S."/>
            <person name="Chen C."/>
            <person name="Bauer D."/>
            <person name="Andreopoulos W."/>
            <person name="Pangilinan J."/>
            <person name="LaButti K."/>
            <person name="Riley R."/>
            <person name="Lipzen A."/>
            <person name="Clum A."/>
            <person name="Drula E."/>
            <person name="Henrissat B."/>
            <person name="Kohler A."/>
            <person name="Grigoriev I.V."/>
            <person name="Martin F.M."/>
            <person name="Hacquard S."/>
        </authorList>
    </citation>
    <scope>NUCLEOTIDE SEQUENCE</scope>
    <source>
        <strain evidence="8">MPI-CAGE-CH-0243</strain>
    </source>
</reference>
<feature type="region of interest" description="Disordered" evidence="6">
    <location>
        <begin position="1"/>
        <end position="23"/>
    </location>
</feature>
<comment type="caution">
    <text evidence="8">The sequence shown here is derived from an EMBL/GenBank/DDBJ whole genome shotgun (WGS) entry which is preliminary data.</text>
</comment>
<dbReference type="Gene3D" id="2.40.400.10">
    <property type="entry name" value="Acetoacetate decarboxylase-like"/>
    <property type="match status" value="1"/>
</dbReference>
<dbReference type="EMBL" id="JAGMWT010000002">
    <property type="protein sequence ID" value="KAH7134970.1"/>
    <property type="molecule type" value="Genomic_DNA"/>
</dbReference>
<evidence type="ECO:0000256" key="6">
    <source>
        <dbReference type="SAM" id="MobiDB-lite"/>
    </source>
</evidence>
<sequence>MTPSATLPQQNGTQTHNDLPDYFSSSPQTPLNITIVGAGIGGLSAAILLRHCGHHITILEQSRFANELGAAVHLAPNANGILRRMGLFAENIGANPALGFSQFFPDGREMFAVDLTKSAQIWQHPWLLAHRVHLHSELKRLATATEGKGAPVELRTSARVVDVETNAGIVVLESGEKIQSDLVLGADGVHSRTRAKIPGAEGIKTFGSGKSAWRFLISRKMVLEDPETKRFAEKEGHLSMFMARDRRVVIYPTSDNTLLNFVCIHPTAESEVQRGNGWSQTADKAKLLEVYRDFNPALVKLLSMADEETLKVWELLDMENLPAWSVGRLAVLGDAAHPFTPHQGQGAGQAIEDAASLAVMFPLGTSVDEIPERLKLYEKCRYERASRIQEYSRIVGRDLGDGPTLDANEYTAYNFGHDEWHHSSQVLHNYLASKMPNLYIRNPISFGPMPGPRQDHFGHSRNNSLTRFTTASVRFKTSRTLLQNFFPNGEWKFTSPGTLAEASWSVTTLSEVEWLGGKGYTHFGLYIHGVEHKTIDGEVLKGTFLPVLFENLADPIVSGREELGMPKVWSELNVVENLGDHGDWKMDAGWLKERFCDIDIQGLEEVGVEQQSVKDIPANNSGLLWYKSIPATSAALSSSGKKNGDFRGVDAAYAVFLPDSSETQFEKKVERTWIGKSGTVVWNSLDWKKLPTLHHIVGRLEEIPVFGVVESKVVMGTGGSDVRGARRV</sequence>
<name>A0A9P9EAV2_9PLEO</name>
<dbReference type="OrthoDB" id="1047367at2759"/>
<gene>
    <name evidence="8" type="ORF">B0J11DRAFT_426125</name>
</gene>
<evidence type="ECO:0000313" key="8">
    <source>
        <dbReference type="EMBL" id="KAH7134970.1"/>
    </source>
</evidence>
<keyword evidence="2" id="KW-0285">Flavoprotein</keyword>
<feature type="domain" description="FAD-binding" evidence="7">
    <location>
        <begin position="33"/>
        <end position="388"/>
    </location>
</feature>
<comment type="similarity">
    <text evidence="1">Belongs to the paxM FAD-dependent monooxygenase family.</text>
</comment>
<evidence type="ECO:0000259" key="7">
    <source>
        <dbReference type="Pfam" id="PF01494"/>
    </source>
</evidence>
<protein>
    <recommendedName>
        <fullName evidence="7">FAD-binding domain-containing protein</fullName>
    </recommendedName>
</protein>
<dbReference type="GO" id="GO:0071949">
    <property type="term" value="F:FAD binding"/>
    <property type="evidence" value="ECO:0007669"/>
    <property type="project" value="InterPro"/>
</dbReference>
<evidence type="ECO:0000256" key="5">
    <source>
        <dbReference type="ARBA" id="ARBA00023033"/>
    </source>
</evidence>
<dbReference type="InterPro" id="IPR036188">
    <property type="entry name" value="FAD/NAD-bd_sf"/>
</dbReference>
<keyword evidence="9" id="KW-1185">Reference proteome</keyword>
<organism evidence="8 9">
    <name type="scientific">Dendryphion nanum</name>
    <dbReference type="NCBI Taxonomy" id="256645"/>
    <lineage>
        <taxon>Eukaryota</taxon>
        <taxon>Fungi</taxon>
        <taxon>Dikarya</taxon>
        <taxon>Ascomycota</taxon>
        <taxon>Pezizomycotina</taxon>
        <taxon>Dothideomycetes</taxon>
        <taxon>Pleosporomycetidae</taxon>
        <taxon>Pleosporales</taxon>
        <taxon>Torulaceae</taxon>
        <taxon>Dendryphion</taxon>
    </lineage>
</organism>
<evidence type="ECO:0000256" key="4">
    <source>
        <dbReference type="ARBA" id="ARBA00023002"/>
    </source>
</evidence>
<dbReference type="Pfam" id="PF01494">
    <property type="entry name" value="FAD_binding_3"/>
    <property type="match status" value="1"/>
</dbReference>
<accession>A0A9P9EAV2</accession>
<dbReference type="InterPro" id="IPR002938">
    <property type="entry name" value="FAD-bd"/>
</dbReference>